<accession>A0AAD2GV58</accession>
<dbReference type="GO" id="GO:0003676">
    <property type="term" value="F:nucleic acid binding"/>
    <property type="evidence" value="ECO:0007669"/>
    <property type="project" value="InterPro"/>
</dbReference>
<name>A0AAD2GV58_9AGAR</name>
<dbReference type="PANTHER" id="PTHR35871:SF1">
    <property type="entry name" value="CXC1-LIKE CYSTEINE CLUSTER ASSOCIATED WITH KDZ TRANSPOSASES DOMAIN-CONTAINING PROTEIN"/>
    <property type="match status" value="1"/>
</dbReference>
<sequence>MARPKKANAARVANWSKAVGTIKNTAKRVVSIVTPRKKKRRRDENEPDITTNGVADDTIARRIPPDNDPFATLGIQSVLLRADTLTEAPEATGTPITSPRLRSFLSDWKPRSLARFSPLRTRKMELPIEDDDTVSVQESLWGDSVSILGQRFSKPPQTLGSTVLSDSDSEFVFFLADDEQDSHPFDLDTVCDEEELSTRPDRCPPANPSPIIPLLASNPHLRDGYLRQAPSITAALSALVDLDRVLRPPRKKGPGYLDPKLDPFTRSRIEGIRALLAMYTSELSNTRGKWRKSSTAAAVALCRGEYCARVLRRLSREYILDREVLPVNPFGEWNHTMLTNEDLVNDLIEYLQLLGSTKSVEGREDGISAAKVQAWFSLPEIQEKHGILWSISLATAKRYLNALGYRFGSPVQGQYVDGHERVDVVHDRNNIYIPQLSDLRKRMRVFDKNGQEITETMQARTDALSIIPGTRVVLWYHDESIFYAHDRRRQGWRHKDASVKPYKKGEGLSLMVADFFSADFGWLIGPETKHSARVILAPGKNRDGYFTNTDIVKQARDATEILPEFGPGFQHVFVYDNATTHKKRADDALSARRMPMSMPAMIKSGKNAGKMRPNFLVEQTVLSPDTNKPLHNSDGSLMKEKIQMTGATHNGAPQSLYVESGPNAGLFKGMKRILEERGFNVRAMAAQCTEFNCAMNESGTYDNCCMRRTLFNEPDFSRVRSVLEDACNSLGVQVIFLPKFHCELNPIEQCWGYAKRLYRLCEESSKEEDLRRNMLNALDSIPLICMRRFCNRSLRYADAYAKGMNGREAAYATKRYRGHRSIPVDYMKDFESSGALEAFKELRQL</sequence>
<proteinExistence type="predicted"/>
<reference evidence="2" key="1">
    <citation type="submission" date="2023-11" db="EMBL/GenBank/DDBJ databases">
        <authorList>
            <person name="De Vega J J."/>
            <person name="De Vega J J."/>
        </authorList>
    </citation>
    <scope>NUCLEOTIDE SEQUENCE</scope>
</reference>
<gene>
    <name evidence="2" type="ORF">MYCIT1_LOCUS1650</name>
</gene>
<dbReference type="EMBL" id="CAVNYO010000023">
    <property type="protein sequence ID" value="CAK5262712.1"/>
    <property type="molecule type" value="Genomic_DNA"/>
</dbReference>
<evidence type="ECO:0008006" key="4">
    <source>
        <dbReference type="Google" id="ProtNLM"/>
    </source>
</evidence>
<keyword evidence="3" id="KW-1185">Reference proteome</keyword>
<evidence type="ECO:0000313" key="2">
    <source>
        <dbReference type="EMBL" id="CAK5262712.1"/>
    </source>
</evidence>
<dbReference type="AlphaFoldDB" id="A0AAD2GV58"/>
<feature type="region of interest" description="Disordered" evidence="1">
    <location>
        <begin position="32"/>
        <end position="68"/>
    </location>
</feature>
<dbReference type="Gene3D" id="3.30.420.10">
    <property type="entry name" value="Ribonuclease H-like superfamily/Ribonuclease H"/>
    <property type="match status" value="1"/>
</dbReference>
<dbReference type="Proteomes" id="UP001295794">
    <property type="component" value="Unassembled WGS sequence"/>
</dbReference>
<organism evidence="2 3">
    <name type="scientific">Mycena citricolor</name>
    <dbReference type="NCBI Taxonomy" id="2018698"/>
    <lineage>
        <taxon>Eukaryota</taxon>
        <taxon>Fungi</taxon>
        <taxon>Dikarya</taxon>
        <taxon>Basidiomycota</taxon>
        <taxon>Agaricomycotina</taxon>
        <taxon>Agaricomycetes</taxon>
        <taxon>Agaricomycetidae</taxon>
        <taxon>Agaricales</taxon>
        <taxon>Marasmiineae</taxon>
        <taxon>Mycenaceae</taxon>
        <taxon>Mycena</taxon>
    </lineage>
</organism>
<protein>
    <recommendedName>
        <fullName evidence="4">Tc1-like transposase DDE domain-containing protein</fullName>
    </recommendedName>
</protein>
<dbReference type="InterPro" id="IPR036397">
    <property type="entry name" value="RNaseH_sf"/>
</dbReference>
<dbReference type="PANTHER" id="PTHR35871">
    <property type="entry name" value="EXPRESSED PROTEIN"/>
    <property type="match status" value="1"/>
</dbReference>
<evidence type="ECO:0000313" key="3">
    <source>
        <dbReference type="Proteomes" id="UP001295794"/>
    </source>
</evidence>
<evidence type="ECO:0000256" key="1">
    <source>
        <dbReference type="SAM" id="MobiDB-lite"/>
    </source>
</evidence>
<comment type="caution">
    <text evidence="2">The sequence shown here is derived from an EMBL/GenBank/DDBJ whole genome shotgun (WGS) entry which is preliminary data.</text>
</comment>